<evidence type="ECO:0000313" key="1">
    <source>
        <dbReference type="EMBL" id="WMT05070.1"/>
    </source>
</evidence>
<dbReference type="Pfam" id="PF13365">
    <property type="entry name" value="Trypsin_2"/>
    <property type="match status" value="1"/>
</dbReference>
<keyword evidence="2" id="KW-1185">Reference proteome</keyword>
<dbReference type="InterPro" id="IPR009003">
    <property type="entry name" value="Peptidase_S1_PA"/>
</dbReference>
<proteinExistence type="predicted"/>
<dbReference type="Gene3D" id="2.40.10.10">
    <property type="entry name" value="Trypsin-like serine proteases"/>
    <property type="match status" value="2"/>
</dbReference>
<dbReference type="InterPro" id="IPR043504">
    <property type="entry name" value="Peptidase_S1_PA_chymotrypsin"/>
</dbReference>
<dbReference type="RefSeq" id="WP_309153226.1">
    <property type="nucleotide sequence ID" value="NZ_CP133568.1"/>
</dbReference>
<dbReference type="EMBL" id="CP133568">
    <property type="protein sequence ID" value="WMT05070.1"/>
    <property type="molecule type" value="Genomic_DNA"/>
</dbReference>
<protein>
    <submittedName>
        <fullName evidence="1">Trypsin-like peptidase domain-containing protein</fullName>
    </submittedName>
</protein>
<organism evidence="1 2">
    <name type="scientific">Lysobacter yananisis</name>
    <dbReference type="NCBI Taxonomy" id="1003114"/>
    <lineage>
        <taxon>Bacteria</taxon>
        <taxon>Pseudomonadati</taxon>
        <taxon>Pseudomonadota</taxon>
        <taxon>Gammaproteobacteria</taxon>
        <taxon>Lysobacterales</taxon>
        <taxon>Lysobacteraceae</taxon>
        <taxon>Lysobacter</taxon>
    </lineage>
</organism>
<dbReference type="SUPFAM" id="SSF52540">
    <property type="entry name" value="P-loop containing nucleoside triphosphate hydrolases"/>
    <property type="match status" value="1"/>
</dbReference>
<sequence length="641" mass="69598">MVAVVQADYSRAEALADWTRLSDEFIGNCYVSVRPRHAPAWEVIVASAAGSLRLEAFKRAHDHDFLDRLAVAIGNWEQKAQRPDHEIAQMLDQVGDYGLMQGMTNPDKGFMHADILLPLLQARDACAIVVRTEPVFQQLGTAFLVRPDLILTAAHVVMDVDAATGRWASTLKNGLAFHFREKPNQREHPTLAIRPAAVALISHALPHGRPPNLLERSLAAPADTCLDYALIRLAQRVSHLRPVEVVDTAAVKQGKPCWAFGFPGGNALMMDVDLVTDIDPGSGRWLHRANVAAGMSGGCCINHEGQVAGLHEGTLDSEDDAKVKRNRGISIAAIRRDQCRDGKDPLKQVASSPSLEFRDPALVDGWYRAGTALAGEAGAAQWRASVEAALRGRDPDATDSLPAYHPWFARADVEKWIDSAAPDERLCLIHGPPGVGKSFCIHLLRGKLDPYADLVVFNPTQTNDMAWSDATGHAAAANASDYRTAAASVRYRAIDDFLGELRDRSAGGTRTCYVAIDFGPAGRQDRFVGTNWVELIAILAAAGWIRVMLIGLDDYERSVMIDRMESRPETDSVKIAESELAPITAAEFRTYAKHLASARGKPAPKQAEIAKYVDSAVVGVAEPMKMVAAVRAAIELEAALS</sequence>
<gene>
    <name evidence="1" type="ORF">RDV84_09560</name>
</gene>
<dbReference type="Proteomes" id="UP001229313">
    <property type="component" value="Chromosome"/>
</dbReference>
<name>A0ABY9PE74_9GAMM</name>
<dbReference type="SUPFAM" id="SSF50494">
    <property type="entry name" value="Trypsin-like serine proteases"/>
    <property type="match status" value="1"/>
</dbReference>
<accession>A0ABY9PE74</accession>
<reference evidence="1 2" key="1">
    <citation type="submission" date="2023-08" db="EMBL/GenBank/DDBJ databases">
        <title>The whole genome sequence of Lysobacter yananisis.</title>
        <authorList>
            <person name="Sun H."/>
        </authorList>
    </citation>
    <scope>NUCLEOTIDE SEQUENCE [LARGE SCALE GENOMIC DNA]</scope>
    <source>
        <strain evidence="1 2">SNNU513</strain>
    </source>
</reference>
<dbReference type="InterPro" id="IPR027417">
    <property type="entry name" value="P-loop_NTPase"/>
</dbReference>
<evidence type="ECO:0000313" key="2">
    <source>
        <dbReference type="Proteomes" id="UP001229313"/>
    </source>
</evidence>